<proteinExistence type="predicted"/>
<comment type="caution">
    <text evidence="2">The sequence shown here is derived from an EMBL/GenBank/DDBJ whole genome shotgun (WGS) entry which is preliminary data.</text>
</comment>
<reference evidence="2" key="1">
    <citation type="submission" date="2023-07" db="EMBL/GenBank/DDBJ databases">
        <title>Degradation of tert-butanol by M. austroafricanum TBA100.</title>
        <authorList>
            <person name="Helbich S."/>
            <person name="Vainshtein Y."/>
        </authorList>
    </citation>
    <scope>NUCLEOTIDE SEQUENCE</scope>
    <source>
        <strain evidence="2">TBA100</strain>
    </source>
</reference>
<evidence type="ECO:0000313" key="2">
    <source>
        <dbReference type="EMBL" id="MDN4517809.1"/>
    </source>
</evidence>
<organism evidence="2 3">
    <name type="scientific">Mycolicibacterium austroafricanum</name>
    <name type="common">Mycobacterium austroafricanum</name>
    <dbReference type="NCBI Taxonomy" id="39687"/>
    <lineage>
        <taxon>Bacteria</taxon>
        <taxon>Bacillati</taxon>
        <taxon>Actinomycetota</taxon>
        <taxon>Actinomycetes</taxon>
        <taxon>Mycobacteriales</taxon>
        <taxon>Mycobacteriaceae</taxon>
        <taxon>Mycolicibacterium</taxon>
    </lineage>
</organism>
<sequence length="127" mass="14368">MEKVTDPDGVEWTVRRWWWKTLPYETGFATLDAVILLIMLPFMLMWPFWLLAKWLGVPWTIVIERDGEIVGRERVRGWRESRRRVSELAGMAAAGTMAQPGETVALPGQTVAQSGEDVQPSPGTTLI</sequence>
<feature type="transmembrane region" description="Helical" evidence="1">
    <location>
        <begin position="28"/>
        <end position="51"/>
    </location>
</feature>
<gene>
    <name evidence="2" type="ORF">QYF68_08180</name>
</gene>
<accession>A0ABT8HAM6</accession>
<evidence type="ECO:0000256" key="1">
    <source>
        <dbReference type="SAM" id="Phobius"/>
    </source>
</evidence>
<dbReference type="RefSeq" id="WP_036376030.1">
    <property type="nucleotide sequence ID" value="NZ_CP070380.1"/>
</dbReference>
<keyword evidence="1" id="KW-0472">Membrane</keyword>
<evidence type="ECO:0000313" key="3">
    <source>
        <dbReference type="Proteomes" id="UP001172687"/>
    </source>
</evidence>
<keyword evidence="1" id="KW-0812">Transmembrane</keyword>
<name>A0ABT8HAM6_MYCAO</name>
<dbReference type="EMBL" id="JAUHTC010000034">
    <property type="protein sequence ID" value="MDN4517809.1"/>
    <property type="molecule type" value="Genomic_DNA"/>
</dbReference>
<protein>
    <submittedName>
        <fullName evidence="2">Uncharacterized protein</fullName>
    </submittedName>
</protein>
<dbReference type="Proteomes" id="UP001172687">
    <property type="component" value="Unassembled WGS sequence"/>
</dbReference>
<keyword evidence="1" id="KW-1133">Transmembrane helix</keyword>
<keyword evidence="3" id="KW-1185">Reference proteome</keyword>